<dbReference type="PANTHER" id="PTHR22849">
    <property type="entry name" value="WDSAM1 PROTEIN"/>
    <property type="match status" value="1"/>
</dbReference>
<dbReference type="Gene3D" id="1.25.10.10">
    <property type="entry name" value="Leucine-rich Repeat Variant"/>
    <property type="match status" value="1"/>
</dbReference>
<dbReference type="KEGG" id="rarg:115727795"/>
<dbReference type="SUPFAM" id="SSF57850">
    <property type="entry name" value="RING/U-box"/>
    <property type="match status" value="1"/>
</dbReference>
<dbReference type="InterPro" id="IPR045210">
    <property type="entry name" value="RING-Ubox_PUB"/>
</dbReference>
<keyword evidence="7" id="KW-1185">Reference proteome</keyword>
<gene>
    <name evidence="8" type="primary">LOC115727795</name>
</gene>
<keyword evidence="4 5" id="KW-0833">Ubl conjugation pathway</keyword>
<dbReference type="SMART" id="SM00504">
    <property type="entry name" value="Ubox"/>
    <property type="match status" value="1"/>
</dbReference>
<dbReference type="InterPro" id="IPR045185">
    <property type="entry name" value="PUB22/23/24-like"/>
</dbReference>
<dbReference type="InterPro" id="IPR013083">
    <property type="entry name" value="Znf_RING/FYVE/PHD"/>
</dbReference>
<evidence type="ECO:0000256" key="2">
    <source>
        <dbReference type="ARBA" id="ARBA00004906"/>
    </source>
</evidence>
<evidence type="ECO:0000313" key="7">
    <source>
        <dbReference type="Proteomes" id="UP000827889"/>
    </source>
</evidence>
<feature type="domain" description="U-box" evidence="6">
    <location>
        <begin position="32"/>
        <end position="106"/>
    </location>
</feature>
<dbReference type="Proteomes" id="UP000827889">
    <property type="component" value="Chromosome 6"/>
</dbReference>
<dbReference type="Pfam" id="PF25598">
    <property type="entry name" value="ARM_PUB"/>
    <property type="match status" value="1"/>
</dbReference>
<dbReference type="PROSITE" id="PS51698">
    <property type="entry name" value="U_BOX"/>
    <property type="match status" value="1"/>
</dbReference>
<dbReference type="Pfam" id="PF04564">
    <property type="entry name" value="U-box"/>
    <property type="match status" value="1"/>
</dbReference>
<organism evidence="7 8">
    <name type="scientific">Rhodamnia argentea</name>
    <dbReference type="NCBI Taxonomy" id="178133"/>
    <lineage>
        <taxon>Eukaryota</taxon>
        <taxon>Viridiplantae</taxon>
        <taxon>Streptophyta</taxon>
        <taxon>Embryophyta</taxon>
        <taxon>Tracheophyta</taxon>
        <taxon>Spermatophyta</taxon>
        <taxon>Magnoliopsida</taxon>
        <taxon>eudicotyledons</taxon>
        <taxon>Gunneridae</taxon>
        <taxon>Pentapetalae</taxon>
        <taxon>rosids</taxon>
        <taxon>malvids</taxon>
        <taxon>Myrtales</taxon>
        <taxon>Myrtaceae</taxon>
        <taxon>Myrtoideae</taxon>
        <taxon>Myrteae</taxon>
        <taxon>Australasian group</taxon>
        <taxon>Rhodamnia</taxon>
    </lineage>
</organism>
<dbReference type="RefSeq" id="XP_030513942.1">
    <property type="nucleotide sequence ID" value="XM_030658082.2"/>
</dbReference>
<evidence type="ECO:0000256" key="4">
    <source>
        <dbReference type="ARBA" id="ARBA00022786"/>
    </source>
</evidence>
<sequence>MISTWRRRMAARRARKLELRSGDEAYEEVELTVPSEFKCPISLDLMKDPVILSSGITYDRGSIETWIEAGKRTCPITNRTLESLEPVPNHMIRRMIQDWCVENRSHGIERIPTPRIPVSSMEVVEMLDKISEAGQAKDQSVCRKLVVKMKALTKESERNKKCFKSNGTGSVLVAAFGAFSETSSADEEKDAVLKEILSALTLMLPLGVEAKSRLGSPSSLRRMVGFLTSGDLSSRWNSALALREIVSSDKRKIEALAEIEGVSESLFKLVKEPICPAATKSSLIVIYHMVTSSHPAKDAIISRFVQMGLVSLLVETLVDADRSTSEKALGVLNGICDSEEGKEAARDNSLAVPVLVKKLLRVSDLATEFSVSVLWKLMAPGESSEDGGGVLAEALLVGAFQKLLLLLQVGCGESTKEKATQAVKLLNLHRERLECIDSQDFKDLKRPF</sequence>
<comment type="pathway">
    <text evidence="2 5">Protein modification; protein ubiquitination.</text>
</comment>
<evidence type="ECO:0000256" key="5">
    <source>
        <dbReference type="RuleBase" id="RU369093"/>
    </source>
</evidence>
<dbReference type="PANTHER" id="PTHR22849:SF139">
    <property type="entry name" value="U-BOX DOMAIN-CONTAINING PROTEIN"/>
    <property type="match status" value="1"/>
</dbReference>
<dbReference type="FunFam" id="3.30.40.10:FF:000442">
    <property type="entry name" value="RING-type E3 ubiquitin transferase"/>
    <property type="match status" value="1"/>
</dbReference>
<dbReference type="GO" id="GO:0061630">
    <property type="term" value="F:ubiquitin protein ligase activity"/>
    <property type="evidence" value="ECO:0007669"/>
    <property type="project" value="UniProtKB-UniRule"/>
</dbReference>
<dbReference type="GO" id="GO:0016567">
    <property type="term" value="P:protein ubiquitination"/>
    <property type="evidence" value="ECO:0007669"/>
    <property type="project" value="UniProtKB-UniRule"/>
</dbReference>
<dbReference type="SUPFAM" id="SSF48371">
    <property type="entry name" value="ARM repeat"/>
    <property type="match status" value="1"/>
</dbReference>
<proteinExistence type="predicted"/>
<dbReference type="CDD" id="cd16664">
    <property type="entry name" value="RING-Ubox_PUB"/>
    <property type="match status" value="1"/>
</dbReference>
<dbReference type="InterPro" id="IPR058678">
    <property type="entry name" value="ARM_PUB"/>
</dbReference>
<dbReference type="AlphaFoldDB" id="A0A8B8MV32"/>
<comment type="catalytic activity">
    <reaction evidence="1 5">
        <text>S-ubiquitinyl-[E2 ubiquitin-conjugating enzyme]-L-cysteine + [acceptor protein]-L-lysine = [E2 ubiquitin-conjugating enzyme]-L-cysteine + N(6)-ubiquitinyl-[acceptor protein]-L-lysine.</text>
        <dbReference type="EC" id="2.3.2.27"/>
    </reaction>
</comment>
<reference evidence="8" key="1">
    <citation type="submission" date="2025-08" db="UniProtKB">
        <authorList>
            <consortium name="RefSeq"/>
        </authorList>
    </citation>
    <scope>IDENTIFICATION</scope>
    <source>
        <tissue evidence="8">Leaf</tissue>
    </source>
</reference>
<dbReference type="InterPro" id="IPR016024">
    <property type="entry name" value="ARM-type_fold"/>
</dbReference>
<dbReference type="EC" id="2.3.2.27" evidence="5"/>
<name>A0A8B8MV32_9MYRT</name>
<dbReference type="UniPathway" id="UPA00143"/>
<dbReference type="GeneID" id="115727795"/>
<evidence type="ECO:0000256" key="3">
    <source>
        <dbReference type="ARBA" id="ARBA00022679"/>
    </source>
</evidence>
<protein>
    <recommendedName>
        <fullName evidence="5 6">U-box domain-containing protein</fullName>
        <ecNumber evidence="5">2.3.2.27</ecNumber>
    </recommendedName>
    <alternativeName>
        <fullName evidence="5">RING-type E3 ubiquitin transferase PUB</fullName>
    </alternativeName>
</protein>
<comment type="function">
    <text evidence="5">Functions as an E3 ubiquitin ligase.</text>
</comment>
<dbReference type="OrthoDB" id="10064100at2759"/>
<evidence type="ECO:0000256" key="1">
    <source>
        <dbReference type="ARBA" id="ARBA00000900"/>
    </source>
</evidence>
<keyword evidence="3 5" id="KW-0808">Transferase</keyword>
<dbReference type="InterPro" id="IPR011989">
    <property type="entry name" value="ARM-like"/>
</dbReference>
<evidence type="ECO:0000313" key="8">
    <source>
        <dbReference type="RefSeq" id="XP_030513942.1"/>
    </source>
</evidence>
<accession>A0A8B8MV32</accession>
<evidence type="ECO:0000259" key="6">
    <source>
        <dbReference type="PROSITE" id="PS51698"/>
    </source>
</evidence>
<dbReference type="InterPro" id="IPR003613">
    <property type="entry name" value="Ubox_domain"/>
</dbReference>
<dbReference type="Gene3D" id="3.30.40.10">
    <property type="entry name" value="Zinc/RING finger domain, C3HC4 (zinc finger)"/>
    <property type="match status" value="1"/>
</dbReference>